<keyword evidence="1" id="KW-0472">Membrane</keyword>
<evidence type="ECO:0000256" key="2">
    <source>
        <dbReference type="SAM" id="SignalP"/>
    </source>
</evidence>
<evidence type="ECO:0000313" key="3">
    <source>
        <dbReference type="EMBL" id="ORZ03576.1"/>
    </source>
</evidence>
<reference evidence="3 4" key="1">
    <citation type="submission" date="2016-07" db="EMBL/GenBank/DDBJ databases">
        <title>Pervasive Adenine N6-methylation of Active Genes in Fungi.</title>
        <authorList>
            <consortium name="DOE Joint Genome Institute"/>
            <person name="Mondo S.J."/>
            <person name="Dannebaum R.O."/>
            <person name="Kuo R.C."/>
            <person name="Labutti K."/>
            <person name="Haridas S."/>
            <person name="Kuo A."/>
            <person name="Salamov A."/>
            <person name="Ahrendt S.R."/>
            <person name="Lipzen A."/>
            <person name="Sullivan W."/>
            <person name="Andreopoulos W.B."/>
            <person name="Clum A."/>
            <person name="Lindquist E."/>
            <person name="Daum C."/>
            <person name="Ramamoorthy G.K."/>
            <person name="Gryganskyi A."/>
            <person name="Culley D."/>
            <person name="Magnuson J.K."/>
            <person name="James T.Y."/>
            <person name="O'Malley M.A."/>
            <person name="Stajich J.E."/>
            <person name="Spatafora J.W."/>
            <person name="Visel A."/>
            <person name="Grigoriev I.V."/>
        </authorList>
    </citation>
    <scope>NUCLEOTIDE SEQUENCE [LARGE SCALE GENOMIC DNA]</scope>
    <source>
        <strain evidence="3 4">NRRL 2496</strain>
    </source>
</reference>
<dbReference type="InParanoid" id="A0A1X2HVI3"/>
<keyword evidence="1" id="KW-1133">Transmembrane helix</keyword>
<dbReference type="EMBL" id="MCGN01000001">
    <property type="protein sequence ID" value="ORZ03576.1"/>
    <property type="molecule type" value="Genomic_DNA"/>
</dbReference>
<name>A0A1X2HVI3_SYNRA</name>
<accession>A0A1X2HVI3</accession>
<sequence>MPQVRYIVILTFLFFLTSLCGSKTCTPVYPCPGVHACTIFSLYCVYLLYTYVRVYLYSL</sequence>
<protein>
    <submittedName>
        <fullName evidence="3">Uncharacterized protein</fullName>
    </submittedName>
</protein>
<dbReference type="Proteomes" id="UP000242180">
    <property type="component" value="Unassembled WGS sequence"/>
</dbReference>
<keyword evidence="1" id="KW-0812">Transmembrane</keyword>
<dbReference type="AlphaFoldDB" id="A0A1X2HVI3"/>
<feature type="transmembrane region" description="Helical" evidence="1">
    <location>
        <begin position="32"/>
        <end position="52"/>
    </location>
</feature>
<feature type="chain" id="PRO_5012846536" evidence="2">
    <location>
        <begin position="23"/>
        <end position="59"/>
    </location>
</feature>
<feature type="signal peptide" evidence="2">
    <location>
        <begin position="1"/>
        <end position="22"/>
    </location>
</feature>
<keyword evidence="2" id="KW-0732">Signal</keyword>
<evidence type="ECO:0000313" key="4">
    <source>
        <dbReference type="Proteomes" id="UP000242180"/>
    </source>
</evidence>
<evidence type="ECO:0000256" key="1">
    <source>
        <dbReference type="SAM" id="Phobius"/>
    </source>
</evidence>
<keyword evidence="4" id="KW-1185">Reference proteome</keyword>
<proteinExistence type="predicted"/>
<comment type="caution">
    <text evidence="3">The sequence shown here is derived from an EMBL/GenBank/DDBJ whole genome shotgun (WGS) entry which is preliminary data.</text>
</comment>
<organism evidence="3 4">
    <name type="scientific">Syncephalastrum racemosum</name>
    <name type="common">Filamentous fungus</name>
    <dbReference type="NCBI Taxonomy" id="13706"/>
    <lineage>
        <taxon>Eukaryota</taxon>
        <taxon>Fungi</taxon>
        <taxon>Fungi incertae sedis</taxon>
        <taxon>Mucoromycota</taxon>
        <taxon>Mucoromycotina</taxon>
        <taxon>Mucoromycetes</taxon>
        <taxon>Mucorales</taxon>
        <taxon>Syncephalastraceae</taxon>
        <taxon>Syncephalastrum</taxon>
    </lineage>
</organism>
<gene>
    <name evidence="3" type="ORF">BCR43DRAFT_55599</name>
</gene>